<evidence type="ECO:0000259" key="1">
    <source>
        <dbReference type="SMART" id="SM00358"/>
    </source>
</evidence>
<reference evidence="3" key="1">
    <citation type="submission" date="2013-02" db="EMBL/GenBank/DDBJ databases">
        <authorList>
            <person name="Hughes D."/>
        </authorList>
    </citation>
    <scope>NUCLEOTIDE SEQUENCE</scope>
    <source>
        <strain>Durham</strain>
        <strain evidence="3">NC isolate 2 -- Noor lab</strain>
    </source>
</reference>
<dbReference type="GO" id="GO:0000049">
    <property type="term" value="F:tRNA binding"/>
    <property type="evidence" value="ECO:0007669"/>
    <property type="project" value="InterPro"/>
</dbReference>
<dbReference type="PANTHER" id="PTHR45936">
    <property type="entry name" value="TRNA-DIHYDROURIDINE(20) SYNTHASE [NAD(P)+]-LIKE"/>
    <property type="match status" value="1"/>
</dbReference>
<dbReference type="GO" id="GO:0010468">
    <property type="term" value="P:regulation of gene expression"/>
    <property type="evidence" value="ECO:0007669"/>
    <property type="project" value="UniProtKB-ARBA"/>
</dbReference>
<dbReference type="GO" id="GO:0005737">
    <property type="term" value="C:cytoplasm"/>
    <property type="evidence" value="ECO:0007669"/>
    <property type="project" value="TreeGrafter"/>
</dbReference>
<dbReference type="Pfam" id="PF00035">
    <property type="entry name" value="dsrm"/>
    <property type="match status" value="1"/>
</dbReference>
<dbReference type="InterPro" id="IPR014720">
    <property type="entry name" value="dsRBD_dom"/>
</dbReference>
<feature type="domain" description="DRBM" evidence="1">
    <location>
        <begin position="122"/>
        <end position="185"/>
    </location>
</feature>
<dbReference type="SUPFAM" id="SSF54768">
    <property type="entry name" value="dsRNA-binding domain-like"/>
    <property type="match status" value="1"/>
</dbReference>
<dbReference type="Gene3D" id="3.30.160.20">
    <property type="match status" value="1"/>
</dbReference>
<evidence type="ECO:0000313" key="3">
    <source>
        <dbReference type="Proteomes" id="UP000015102"/>
    </source>
</evidence>
<protein>
    <recommendedName>
        <fullName evidence="1">DRBM domain-containing protein</fullName>
    </recommendedName>
</protein>
<dbReference type="PANTHER" id="PTHR45936:SF1">
    <property type="entry name" value="TRNA-DIHYDROURIDINE(20) SYNTHASE [NAD(P)+]-LIKE"/>
    <property type="match status" value="1"/>
</dbReference>
<dbReference type="InterPro" id="IPR044463">
    <property type="entry name" value="DUS2_DSRM"/>
</dbReference>
<sequence length="188" mass="21769">MDEIIKSYLKLCVDYDNSPSNTKYCVQSILQDQQETPRGRKFLICQTLQQICELWDLGDYCYKQQLKYQELGMQGRRDVVPGNVAPEASDDEPKPKKCKLSEDTFQSNIAFFRTNYQDTTLPKSILHSYALKAGKDYPTYETQQEDKLFRTICTFDGKTYASTYWEKNKKFAEQGSALVCLLGLKMVQ</sequence>
<name>T1GG60_MEGSC</name>
<reference evidence="2" key="2">
    <citation type="submission" date="2015-06" db="UniProtKB">
        <authorList>
            <consortium name="EnsemblMetazoa"/>
        </authorList>
    </citation>
    <scope>IDENTIFICATION</scope>
</reference>
<dbReference type="EnsemblMetazoa" id="MESCA002369-RA">
    <property type="protein sequence ID" value="MESCA002369-PA"/>
    <property type="gene ID" value="MESCA002369"/>
</dbReference>
<dbReference type="SMART" id="SM00358">
    <property type="entry name" value="DSRM"/>
    <property type="match status" value="1"/>
</dbReference>
<dbReference type="STRING" id="36166.T1GG60"/>
<dbReference type="OMA" id="VIHAYIR"/>
<dbReference type="HOGENOM" id="CLU_1444387_0_0_1"/>
<organism evidence="2 3">
    <name type="scientific">Megaselia scalaris</name>
    <name type="common">Humpbacked fly</name>
    <name type="synonym">Phora scalaris</name>
    <dbReference type="NCBI Taxonomy" id="36166"/>
    <lineage>
        <taxon>Eukaryota</taxon>
        <taxon>Metazoa</taxon>
        <taxon>Ecdysozoa</taxon>
        <taxon>Arthropoda</taxon>
        <taxon>Hexapoda</taxon>
        <taxon>Insecta</taxon>
        <taxon>Pterygota</taxon>
        <taxon>Neoptera</taxon>
        <taxon>Endopterygota</taxon>
        <taxon>Diptera</taxon>
        <taxon>Brachycera</taxon>
        <taxon>Muscomorpha</taxon>
        <taxon>Platypezoidea</taxon>
        <taxon>Phoridae</taxon>
        <taxon>Megaseliini</taxon>
        <taxon>Megaselia</taxon>
    </lineage>
</organism>
<dbReference type="Proteomes" id="UP000015102">
    <property type="component" value="Unassembled WGS sequence"/>
</dbReference>
<keyword evidence="3" id="KW-1185">Reference proteome</keyword>
<accession>T1GG60</accession>
<dbReference type="GO" id="GO:0017150">
    <property type="term" value="F:tRNA dihydrouridine synthase activity"/>
    <property type="evidence" value="ECO:0007669"/>
    <property type="project" value="TreeGrafter"/>
</dbReference>
<proteinExistence type="predicted"/>
<evidence type="ECO:0000313" key="2">
    <source>
        <dbReference type="EnsemblMetazoa" id="MESCA002369-PA"/>
    </source>
</evidence>
<dbReference type="AlphaFoldDB" id="T1GG60"/>
<dbReference type="EMBL" id="CAQQ02047106">
    <property type="status" value="NOT_ANNOTATED_CDS"/>
    <property type="molecule type" value="Genomic_DNA"/>
</dbReference>
<dbReference type="CDD" id="cd19871">
    <property type="entry name" value="DSRM_DUS2L"/>
    <property type="match status" value="1"/>
</dbReference>
<dbReference type="InterPro" id="IPR052582">
    <property type="entry name" value="tRNA-DUS-like"/>
</dbReference>